<keyword evidence="5 8" id="KW-0732">Signal</keyword>
<evidence type="ECO:0000313" key="9">
    <source>
        <dbReference type="EMBL" id="RED04658.1"/>
    </source>
</evidence>
<keyword evidence="3" id="KW-1134">Transmembrane beta strand</keyword>
<dbReference type="PANTHER" id="PTHR35093:SF8">
    <property type="entry name" value="OUTER MEMBRANE PROTEIN NMB0088-RELATED"/>
    <property type="match status" value="1"/>
</dbReference>
<evidence type="ECO:0000256" key="1">
    <source>
        <dbReference type="ARBA" id="ARBA00004571"/>
    </source>
</evidence>
<keyword evidence="6" id="KW-0472">Membrane</keyword>
<evidence type="ECO:0000256" key="5">
    <source>
        <dbReference type="ARBA" id="ARBA00022729"/>
    </source>
</evidence>
<keyword evidence="4" id="KW-0812">Transmembrane</keyword>
<dbReference type="PANTHER" id="PTHR35093">
    <property type="entry name" value="OUTER MEMBRANE PROTEIN NMB0088-RELATED"/>
    <property type="match status" value="1"/>
</dbReference>
<name>A0A3D9ENB9_ECTOL</name>
<evidence type="ECO:0000256" key="4">
    <source>
        <dbReference type="ARBA" id="ARBA00022692"/>
    </source>
</evidence>
<evidence type="ECO:0000256" key="6">
    <source>
        <dbReference type="ARBA" id="ARBA00023136"/>
    </source>
</evidence>
<keyword evidence="7" id="KW-0998">Cell outer membrane</keyword>
<dbReference type="Gene3D" id="2.40.160.60">
    <property type="entry name" value="Outer membrane protein transport protein (OMPP1/FadL/TodX)"/>
    <property type="match status" value="1"/>
</dbReference>
<feature type="signal peptide" evidence="8">
    <location>
        <begin position="1"/>
        <end position="22"/>
    </location>
</feature>
<feature type="chain" id="PRO_5017585378" evidence="8">
    <location>
        <begin position="23"/>
        <end position="436"/>
    </location>
</feature>
<comment type="caution">
    <text evidence="9">The sequence shown here is derived from an EMBL/GenBank/DDBJ whole genome shotgun (WGS) entry which is preliminary data.</text>
</comment>
<protein>
    <submittedName>
        <fullName evidence="9">Long-chain fatty acid transport protein</fullName>
    </submittedName>
</protein>
<dbReference type="GO" id="GO:0015483">
    <property type="term" value="F:long-chain fatty acid transporting porin activity"/>
    <property type="evidence" value="ECO:0007669"/>
    <property type="project" value="TreeGrafter"/>
</dbReference>
<proteinExistence type="inferred from homology"/>
<comment type="subcellular location">
    <subcellularLocation>
        <location evidence="1">Cell outer membrane</location>
        <topology evidence="1">Multi-pass membrane protein</topology>
    </subcellularLocation>
</comment>
<dbReference type="Proteomes" id="UP000256988">
    <property type="component" value="Unassembled WGS sequence"/>
</dbReference>
<evidence type="ECO:0000256" key="3">
    <source>
        <dbReference type="ARBA" id="ARBA00022452"/>
    </source>
</evidence>
<evidence type="ECO:0000256" key="8">
    <source>
        <dbReference type="SAM" id="SignalP"/>
    </source>
</evidence>
<evidence type="ECO:0000256" key="2">
    <source>
        <dbReference type="ARBA" id="ARBA00008163"/>
    </source>
</evidence>
<evidence type="ECO:0000313" key="10">
    <source>
        <dbReference type="Proteomes" id="UP000256988"/>
    </source>
</evidence>
<dbReference type="Pfam" id="PF03349">
    <property type="entry name" value="Toluene_X"/>
    <property type="match status" value="1"/>
</dbReference>
<reference evidence="9 10" key="1">
    <citation type="submission" date="2018-07" db="EMBL/GenBank/DDBJ databases">
        <title>Genome sequencing of rice bacterial endophytes.</title>
        <authorList>
            <person name="Venturi V."/>
        </authorList>
    </citation>
    <scope>NUCLEOTIDE SEQUENCE [LARGE SCALE GENOMIC DNA]</scope>
    <source>
        <strain evidence="9 10">AG1002</strain>
    </source>
</reference>
<comment type="similarity">
    <text evidence="2">Belongs to the OmpP1/FadL family.</text>
</comment>
<accession>A0A3D9ENB9</accession>
<dbReference type="RefSeq" id="WP_115946052.1">
    <property type="nucleotide sequence ID" value="NZ_QRDL01000003.1"/>
</dbReference>
<dbReference type="GO" id="GO:0009279">
    <property type="term" value="C:cell outer membrane"/>
    <property type="evidence" value="ECO:0007669"/>
    <property type="project" value="UniProtKB-SubCell"/>
</dbReference>
<gene>
    <name evidence="9" type="ORF">DFO60_2316</name>
</gene>
<dbReference type="InterPro" id="IPR005017">
    <property type="entry name" value="OMPP1/FadL/TodX"/>
</dbReference>
<dbReference type="EMBL" id="QRDL01000003">
    <property type="protein sequence ID" value="RED04658.1"/>
    <property type="molecule type" value="Genomic_DNA"/>
</dbReference>
<dbReference type="AlphaFoldDB" id="A0A3D9ENB9"/>
<organism evidence="9 10">
    <name type="scientific">Ectopseudomonas oleovorans</name>
    <name type="common">Pseudomonas oleovorans</name>
    <dbReference type="NCBI Taxonomy" id="301"/>
    <lineage>
        <taxon>Bacteria</taxon>
        <taxon>Pseudomonadati</taxon>
        <taxon>Pseudomonadota</taxon>
        <taxon>Gammaproteobacteria</taxon>
        <taxon>Pseudomonadales</taxon>
        <taxon>Pseudomonadaceae</taxon>
        <taxon>Ectopseudomonas</taxon>
    </lineage>
</organism>
<sequence>MKTIKLTLLALAVSSASGYALANGLAINEQSVSGMGTSFAGRSSSAQDASTIYGNPAGMSRLGREVSLGGAYIHAKVDIKDVNARYASGAQVPGSNDGDMVPNSVVPFGYFVTPVDDRLHFGLGVYVPYALISNYEHAFQGRYQGQASKVEVITIQPTVSYKITDKVSIGFGPTINRIEGKLNSNLTAGAFGGGDAQVKIDGDDTAYGYNVGVLADLTDDLTFGLTYHSKVSYKLKGHTEVSGAGSANPTFNALLGRLNGKYDGSLNLTLPESTDASFTYRMNNDWTLYAGATWTRWSRLQAITVENEGTPTLPAPIGNRLGEVTEEFNWKDTWSYAVGAAYQLNPQWVLRAGMALDPSPVDNADRNVRVPVGDRKTFSLGAGWSPTKEMTIDVAYAYLWEDNVKVNRAPDALRGGYSAKYDNSAHGLGAQLTYRF</sequence>
<dbReference type="SUPFAM" id="SSF56935">
    <property type="entry name" value="Porins"/>
    <property type="match status" value="1"/>
</dbReference>
<evidence type="ECO:0000256" key="7">
    <source>
        <dbReference type="ARBA" id="ARBA00023237"/>
    </source>
</evidence>